<evidence type="ECO:0000259" key="2">
    <source>
        <dbReference type="PROSITE" id="PS50989"/>
    </source>
</evidence>
<gene>
    <name evidence="3" type="ORF">RM530_03400</name>
</gene>
<evidence type="ECO:0000313" key="3">
    <source>
        <dbReference type="EMBL" id="MDT0496411.1"/>
    </source>
</evidence>
<dbReference type="Gene3D" id="3.90.226.10">
    <property type="entry name" value="2-enoyl-CoA Hydratase, Chain A, domain 1"/>
    <property type="match status" value="2"/>
</dbReference>
<proteinExistence type="predicted"/>
<dbReference type="InterPro" id="IPR011763">
    <property type="entry name" value="COA_CT_C"/>
</dbReference>
<evidence type="ECO:0000313" key="4">
    <source>
        <dbReference type="Proteomes" id="UP001254608"/>
    </source>
</evidence>
<reference evidence="3 4" key="1">
    <citation type="submission" date="2023-09" db="EMBL/GenBank/DDBJ databases">
        <authorList>
            <person name="Rey-Velasco X."/>
        </authorList>
    </citation>
    <scope>NUCLEOTIDE SEQUENCE [LARGE SCALE GENOMIC DNA]</scope>
    <source>
        <strain evidence="3 4">W345</strain>
    </source>
</reference>
<sequence length="532" mass="58324">MMRRLETRVSPASPTFRANSVAMQRICGDFKALQDRVRHERPARDIERLRKQNKLLLRERLDLLLDPGTPFLELSSIAAYDQFNGEAPGANVVSGVGIVSGREVMIHADDSSNKGGAWYPMSAPKIIRAMEIAIENRLPMVHLCDSAGGYLEDLSGVYVMGGRVFRQQCMLSKLGIPQVAVVLGHCTAGGAYVPALCEHTIMVRGTGAIFLGGPPLVKAATGEEVTVDALGGADMHTSVSGTADYPVDSEEEGIALARALVANFSQPTKHFDWVAPEAPYYDPRELYGIVPVDYKTQFDMREVIARMVDGSLFQEYQPAYGPTLVCGWARLWGCKVGILGNNGVLFSDSSLKAAHFIQICNQIGTPLIFLQNTTGYMIGRQYEERGITKDGAKMLMAQAGSEVPKFTVITSGAFGAGYYGMCGRSWDPRMIFSWPQAKMGVMGPEQAGNTLADVKLRQLRRERPDAGDEEVAELRRRTREKCERETSTLWYSARCLDDGVLDPTDTRNALGIALSCAANVAPAEQRYGIFRM</sequence>
<comment type="caution">
    <text evidence="3">The sequence shown here is derived from an EMBL/GenBank/DDBJ whole genome shotgun (WGS) entry which is preliminary data.</text>
</comment>
<dbReference type="PROSITE" id="PS50989">
    <property type="entry name" value="COA_CT_CTER"/>
    <property type="match status" value="1"/>
</dbReference>
<dbReference type="PANTHER" id="PTHR22855">
    <property type="entry name" value="ACETYL, PROPIONYL, PYRUVATE, AND GLUTACONYL CARBOXYLASE-RELATED"/>
    <property type="match status" value="1"/>
</dbReference>
<dbReference type="SUPFAM" id="SSF52096">
    <property type="entry name" value="ClpP/crotonase"/>
    <property type="match status" value="2"/>
</dbReference>
<evidence type="ECO:0000259" key="1">
    <source>
        <dbReference type="PROSITE" id="PS50980"/>
    </source>
</evidence>
<keyword evidence="4" id="KW-1185">Reference proteome</keyword>
<feature type="domain" description="CoA carboxyltransferase C-terminal" evidence="2">
    <location>
        <begin position="275"/>
        <end position="532"/>
    </location>
</feature>
<dbReference type="Proteomes" id="UP001254608">
    <property type="component" value="Unassembled WGS sequence"/>
</dbReference>
<accession>A0ABU2WGL5</accession>
<name>A0ABU2WGL5_9GAMM</name>
<organism evidence="3 4">
    <name type="scientific">Banduia mediterranea</name>
    <dbReference type="NCBI Taxonomy" id="3075609"/>
    <lineage>
        <taxon>Bacteria</taxon>
        <taxon>Pseudomonadati</taxon>
        <taxon>Pseudomonadota</taxon>
        <taxon>Gammaproteobacteria</taxon>
        <taxon>Nevskiales</taxon>
        <taxon>Algiphilaceae</taxon>
        <taxon>Banduia</taxon>
    </lineage>
</organism>
<dbReference type="GO" id="GO:0016740">
    <property type="term" value="F:transferase activity"/>
    <property type="evidence" value="ECO:0007669"/>
    <property type="project" value="UniProtKB-KW"/>
</dbReference>
<dbReference type="PANTHER" id="PTHR22855:SF13">
    <property type="entry name" value="METHYLCROTONOYL-COA CARBOXYLASE BETA CHAIN, MITOCHONDRIAL"/>
    <property type="match status" value="1"/>
</dbReference>
<dbReference type="InterPro" id="IPR011762">
    <property type="entry name" value="COA_CT_N"/>
</dbReference>
<protein>
    <submittedName>
        <fullName evidence="3">Carboxyl transferase domain-containing protein</fullName>
    </submittedName>
</protein>
<dbReference type="PROSITE" id="PS50980">
    <property type="entry name" value="COA_CT_NTER"/>
    <property type="match status" value="1"/>
</dbReference>
<dbReference type="InterPro" id="IPR034733">
    <property type="entry name" value="AcCoA_carboxyl_beta"/>
</dbReference>
<dbReference type="InterPro" id="IPR045190">
    <property type="entry name" value="MCCB/AccD1-like"/>
</dbReference>
<dbReference type="Pfam" id="PF01039">
    <property type="entry name" value="Carboxyl_trans"/>
    <property type="match status" value="1"/>
</dbReference>
<feature type="domain" description="CoA carboxyltransferase N-terminal" evidence="1">
    <location>
        <begin position="23"/>
        <end position="276"/>
    </location>
</feature>
<keyword evidence="3" id="KW-0808">Transferase</keyword>
<dbReference type="EMBL" id="JAVRIC010000003">
    <property type="protein sequence ID" value="MDT0496411.1"/>
    <property type="molecule type" value="Genomic_DNA"/>
</dbReference>
<dbReference type="InterPro" id="IPR029045">
    <property type="entry name" value="ClpP/crotonase-like_dom_sf"/>
</dbReference>